<dbReference type="EMBL" id="JAUQSX010000007">
    <property type="protein sequence ID" value="MDO7847627.1"/>
    <property type="molecule type" value="Genomic_DNA"/>
</dbReference>
<name>A0ABT9AG18_9BACT</name>
<accession>A0ABT9AG18</accession>
<dbReference type="Proteomes" id="UP001167796">
    <property type="component" value="Unassembled WGS sequence"/>
</dbReference>
<sequence length="153" mass="17696">MRVNIGEHNLDKSYVFYLTETRKSGELVVKDPLTCKEYKAICHHYLKLMAQALLDGKVVNLGAYLGELQVSKKPINLDNLPFDYGEFHRTGLKIKLLNEHTDGFRMRFLWRKKKCLVKGKRPYCFQPSRGLSRALAQTLKATPNSHTQYSQVH</sequence>
<proteinExistence type="predicted"/>
<organism evidence="1 2">
    <name type="scientific">Hymenobacter mellowenesis</name>
    <dbReference type="NCBI Taxonomy" id="3063995"/>
    <lineage>
        <taxon>Bacteria</taxon>
        <taxon>Pseudomonadati</taxon>
        <taxon>Bacteroidota</taxon>
        <taxon>Cytophagia</taxon>
        <taxon>Cytophagales</taxon>
        <taxon>Hymenobacteraceae</taxon>
        <taxon>Hymenobacter</taxon>
    </lineage>
</organism>
<reference evidence="1" key="1">
    <citation type="submission" date="2023-07" db="EMBL/GenBank/DDBJ databases">
        <authorList>
            <person name="Kim M.K."/>
        </authorList>
    </citation>
    <scope>NUCLEOTIDE SEQUENCE</scope>
    <source>
        <strain evidence="1">M29</strain>
    </source>
</reference>
<keyword evidence="2" id="KW-1185">Reference proteome</keyword>
<dbReference type="RefSeq" id="WP_305012304.1">
    <property type="nucleotide sequence ID" value="NZ_JAUQSX010000007.1"/>
</dbReference>
<gene>
    <name evidence="1" type="ORF">Q5H92_14760</name>
</gene>
<evidence type="ECO:0000313" key="2">
    <source>
        <dbReference type="Proteomes" id="UP001167796"/>
    </source>
</evidence>
<protein>
    <submittedName>
        <fullName evidence="1">Uncharacterized protein</fullName>
    </submittedName>
</protein>
<evidence type="ECO:0000313" key="1">
    <source>
        <dbReference type="EMBL" id="MDO7847627.1"/>
    </source>
</evidence>
<comment type="caution">
    <text evidence="1">The sequence shown here is derived from an EMBL/GenBank/DDBJ whole genome shotgun (WGS) entry which is preliminary data.</text>
</comment>